<dbReference type="InterPro" id="IPR001611">
    <property type="entry name" value="Leu-rich_rpt"/>
</dbReference>
<sequence length="176" mass="20266">MRSMLVAKGNEFMEDSMSCLLIHVTVMKRGERCNSTYLVNRKGDNLLWRRKARFEVAELKQLAVFCRRCVTKELRFDILRFLDNNKIQKLETGAFSGLKKLATLDLSSNNIVDLHAGVFSNLTNLKQLYLQDNKIQKLETGTFSSLTDLNILYLQDNKIQELETGTFSSLTELYTL</sequence>
<dbReference type="Proteomes" id="UP001159405">
    <property type="component" value="Unassembled WGS sequence"/>
</dbReference>
<dbReference type="EMBL" id="CALNXK010000036">
    <property type="protein sequence ID" value="CAH3121970.1"/>
    <property type="molecule type" value="Genomic_DNA"/>
</dbReference>
<evidence type="ECO:0000313" key="3">
    <source>
        <dbReference type="EMBL" id="CAH3121970.1"/>
    </source>
</evidence>
<dbReference type="PROSITE" id="PS51450">
    <property type="entry name" value="LRR"/>
    <property type="match status" value="2"/>
</dbReference>
<keyword evidence="1" id="KW-0433">Leucine-rich repeat</keyword>
<dbReference type="PANTHER" id="PTHR24366">
    <property type="entry name" value="IG(IMMUNOGLOBULIN) AND LRR(LEUCINE RICH REPEAT) DOMAINS"/>
    <property type="match status" value="1"/>
</dbReference>
<evidence type="ECO:0000256" key="1">
    <source>
        <dbReference type="ARBA" id="ARBA00022614"/>
    </source>
</evidence>
<evidence type="ECO:0008006" key="5">
    <source>
        <dbReference type="Google" id="ProtNLM"/>
    </source>
</evidence>
<comment type="caution">
    <text evidence="3">The sequence shown here is derived from an EMBL/GenBank/DDBJ whole genome shotgun (WGS) entry which is preliminary data.</text>
</comment>
<reference evidence="3 4" key="1">
    <citation type="submission" date="2022-05" db="EMBL/GenBank/DDBJ databases">
        <authorList>
            <consortium name="Genoscope - CEA"/>
            <person name="William W."/>
        </authorList>
    </citation>
    <scope>NUCLEOTIDE SEQUENCE [LARGE SCALE GENOMIC DNA]</scope>
</reference>
<dbReference type="SMART" id="SM00369">
    <property type="entry name" value="LRR_TYP"/>
    <property type="match status" value="3"/>
</dbReference>
<dbReference type="Pfam" id="PF13855">
    <property type="entry name" value="LRR_8"/>
    <property type="match status" value="1"/>
</dbReference>
<dbReference type="PANTHER" id="PTHR24366:SF170">
    <property type="entry name" value="RE50361P"/>
    <property type="match status" value="1"/>
</dbReference>
<accession>A0ABN8NTT1</accession>
<proteinExistence type="predicted"/>
<dbReference type="SMART" id="SM00365">
    <property type="entry name" value="LRR_SD22"/>
    <property type="match status" value="3"/>
</dbReference>
<keyword evidence="4" id="KW-1185">Reference proteome</keyword>
<evidence type="ECO:0000313" key="4">
    <source>
        <dbReference type="Proteomes" id="UP001159405"/>
    </source>
</evidence>
<gene>
    <name evidence="3" type="ORF">PLOB_00028740</name>
</gene>
<evidence type="ECO:0000256" key="2">
    <source>
        <dbReference type="ARBA" id="ARBA00022737"/>
    </source>
</evidence>
<dbReference type="SUPFAM" id="SSF52058">
    <property type="entry name" value="L domain-like"/>
    <property type="match status" value="1"/>
</dbReference>
<dbReference type="InterPro" id="IPR032675">
    <property type="entry name" value="LRR_dom_sf"/>
</dbReference>
<dbReference type="Gene3D" id="3.80.10.10">
    <property type="entry name" value="Ribonuclease Inhibitor"/>
    <property type="match status" value="1"/>
</dbReference>
<protein>
    <recommendedName>
        <fullName evidence="5">Toll-like receptor 4</fullName>
    </recommendedName>
</protein>
<keyword evidence="2" id="KW-0677">Repeat</keyword>
<dbReference type="InterPro" id="IPR003591">
    <property type="entry name" value="Leu-rich_rpt_typical-subtyp"/>
</dbReference>
<organism evidence="3 4">
    <name type="scientific">Porites lobata</name>
    <dbReference type="NCBI Taxonomy" id="104759"/>
    <lineage>
        <taxon>Eukaryota</taxon>
        <taxon>Metazoa</taxon>
        <taxon>Cnidaria</taxon>
        <taxon>Anthozoa</taxon>
        <taxon>Hexacorallia</taxon>
        <taxon>Scleractinia</taxon>
        <taxon>Fungiina</taxon>
        <taxon>Poritidae</taxon>
        <taxon>Porites</taxon>
    </lineage>
</organism>
<name>A0ABN8NTT1_9CNID</name>